<dbReference type="HAMAP" id="MF_01196">
    <property type="entry name" value="ZapB"/>
    <property type="match status" value="1"/>
</dbReference>
<dbReference type="RefSeq" id="WP_039458641.1">
    <property type="nucleotide sequence ID" value="NZ_JWLZ01000044.1"/>
</dbReference>
<dbReference type="GO" id="GO:0005737">
    <property type="term" value="C:cytoplasm"/>
    <property type="evidence" value="ECO:0007669"/>
    <property type="project" value="UniProtKB-SubCell"/>
</dbReference>
<name>A0A0B9H7F5_9GAMM</name>
<dbReference type="GO" id="GO:0000917">
    <property type="term" value="P:division septum assembly"/>
    <property type="evidence" value="ECO:0007669"/>
    <property type="project" value="UniProtKB-KW"/>
</dbReference>
<evidence type="ECO:0000256" key="2">
    <source>
        <dbReference type="ARBA" id="ARBA00023210"/>
    </source>
</evidence>
<comment type="subunit">
    <text evidence="3">Homodimer. The ends of the coiled-coil dimer bind to each other, forming polymers. Interacts with FtsZ.</text>
</comment>
<comment type="subcellular location">
    <subcellularLocation>
        <location evidence="3">Cytoplasm</location>
    </subcellularLocation>
    <text evidence="3">Localizes to the septum at mid-cell, in a FtsZ-like pattern.</text>
</comment>
<comment type="similarity">
    <text evidence="3">Belongs to the ZapB family.</text>
</comment>
<dbReference type="AlphaFoldDB" id="A0A0B9H7F5"/>
<dbReference type="Pfam" id="PF06005">
    <property type="entry name" value="ZapB"/>
    <property type="match status" value="1"/>
</dbReference>
<gene>
    <name evidence="3" type="primary">zapB</name>
    <name evidence="4" type="ORF">RJ45_04380</name>
</gene>
<keyword evidence="3" id="KW-0131">Cell cycle</keyword>
<accession>A0A0B9H7F5</accession>
<evidence type="ECO:0000313" key="5">
    <source>
        <dbReference type="Proteomes" id="UP000031278"/>
    </source>
</evidence>
<keyword evidence="1 3" id="KW-0175">Coiled coil</keyword>
<dbReference type="Proteomes" id="UP000031278">
    <property type="component" value="Unassembled WGS sequence"/>
</dbReference>
<evidence type="ECO:0000313" key="4">
    <source>
        <dbReference type="EMBL" id="KHT64837.1"/>
    </source>
</evidence>
<comment type="function">
    <text evidence="3">Non-essential, abundant cell division factor that is required for proper Z-ring formation. It is recruited early to the divisome by direct interaction with FtsZ, stimulating Z-ring assembly and thereby promoting cell division earlier in the cell cycle. Its recruitment to the Z-ring requires functional FtsA or ZipA.</text>
</comment>
<keyword evidence="3" id="KW-0963">Cytoplasm</keyword>
<keyword evidence="2 3" id="KW-0717">Septation</keyword>
<dbReference type="EMBL" id="JWLZ01000044">
    <property type="protein sequence ID" value="KHT64837.1"/>
    <property type="molecule type" value="Genomic_DNA"/>
</dbReference>
<protein>
    <recommendedName>
        <fullName evidence="3">Cell division protein ZapB</fullName>
    </recommendedName>
</protein>
<organism evidence="4 5">
    <name type="scientific">Photobacterium gaetbulicola</name>
    <dbReference type="NCBI Taxonomy" id="1295392"/>
    <lineage>
        <taxon>Bacteria</taxon>
        <taxon>Pseudomonadati</taxon>
        <taxon>Pseudomonadota</taxon>
        <taxon>Gammaproteobacteria</taxon>
        <taxon>Vibrionales</taxon>
        <taxon>Vibrionaceae</taxon>
        <taxon>Photobacterium</taxon>
    </lineage>
</organism>
<sequence>MSLEMLEKLEAKVQMAVDTISLLQMEIEELKEKNDSLAGEAQALRSGREELEQENNKLRHDHQAWQERVRALLGKMEHVE</sequence>
<proteinExistence type="inferred from homology"/>
<reference evidence="4 5" key="1">
    <citation type="submission" date="2014-12" db="EMBL/GenBank/DDBJ databases">
        <title>Genome sequencing of Photobacterium gaetbulicola AD005a.</title>
        <authorList>
            <person name="Adrian T.G.S."/>
            <person name="Chan K.G."/>
        </authorList>
    </citation>
    <scope>NUCLEOTIDE SEQUENCE [LARGE SCALE GENOMIC DNA]</scope>
    <source>
        <strain evidence="4 5">AD005a</strain>
    </source>
</reference>
<evidence type="ECO:0000256" key="1">
    <source>
        <dbReference type="ARBA" id="ARBA00023054"/>
    </source>
</evidence>
<dbReference type="Gene3D" id="1.20.5.340">
    <property type="match status" value="1"/>
</dbReference>
<dbReference type="GO" id="GO:0043093">
    <property type="term" value="P:FtsZ-dependent cytokinesis"/>
    <property type="evidence" value="ECO:0007669"/>
    <property type="project" value="UniProtKB-UniRule"/>
</dbReference>
<evidence type="ECO:0000256" key="3">
    <source>
        <dbReference type="HAMAP-Rule" id="MF_01196"/>
    </source>
</evidence>
<keyword evidence="3" id="KW-0132">Cell division</keyword>
<comment type="caution">
    <text evidence="4">The sequence shown here is derived from an EMBL/GenBank/DDBJ whole genome shotgun (WGS) entry which is preliminary data.</text>
</comment>
<feature type="coiled-coil region" evidence="3">
    <location>
        <begin position="6"/>
        <end position="68"/>
    </location>
</feature>
<dbReference type="InterPro" id="IPR009252">
    <property type="entry name" value="Cell_div_ZapB"/>
</dbReference>